<dbReference type="GO" id="GO:0006261">
    <property type="term" value="P:DNA-templated DNA replication"/>
    <property type="evidence" value="ECO:0007669"/>
    <property type="project" value="TreeGrafter"/>
</dbReference>
<keyword evidence="5" id="KW-0539">Nucleus</keyword>
<keyword evidence="7" id="KW-1185">Reference proteome</keyword>
<keyword evidence="3 5" id="KW-0853">WD repeat</keyword>
<dbReference type="SUPFAM" id="SSF50978">
    <property type="entry name" value="WD40 repeat-like"/>
    <property type="match status" value="1"/>
</dbReference>
<accession>A0A2C5YTD7</accession>
<comment type="subunit">
    <text evidence="5">Component of the RIX1 complex, composed of IPI1, RIX1/IPI2 and IPI3 in a 1:2:2 stoichiometry. The complex interacts (via RIX1) with MDN1 (via its hexameric AAA ATPase ring) and the pre-60S ribosome particles.</text>
</comment>
<name>A0A2C5YTD7_9HYPO</name>
<dbReference type="SMART" id="SM00320">
    <property type="entry name" value="WD40"/>
    <property type="match status" value="3"/>
</dbReference>
<evidence type="ECO:0000256" key="1">
    <source>
        <dbReference type="ARBA" id="ARBA00002355"/>
    </source>
</evidence>
<sequence length="242" mass="25792">MLDLVATDLSEPNLTLSNHRAPVTDLVLGNSTNPETLLCVSASKDKTCILWNYQTGQVLRILLLPSPPLCVALDPAGRALFAATQDSALYLVELFDDRPLLGARSVELPSTLVQVDVPLGMADDQAGPPSCLAINHDGTCVYTGHQNGDILRWTLAGAAHAFKVANLNASVTNLSFPPLLAAPKQYQAVAVVKPTQTQRQYTLTAQLLADLDTTPFVQQLGFTGIHPRQLEPAVLSCGAASE</sequence>
<dbReference type="InterPro" id="IPR015943">
    <property type="entry name" value="WD40/YVTN_repeat-like_dom_sf"/>
</dbReference>
<comment type="function">
    <text evidence="1 5">Component of the RIX1 complex required for processing of ITS2 sequences from 35S pre-rRNA.</text>
</comment>
<dbReference type="Proteomes" id="UP000224854">
    <property type="component" value="Unassembled WGS sequence"/>
</dbReference>
<dbReference type="Pfam" id="PF00400">
    <property type="entry name" value="WD40"/>
    <property type="match status" value="1"/>
</dbReference>
<organism evidence="6 7">
    <name type="scientific">Ophiocordyceps australis</name>
    <dbReference type="NCBI Taxonomy" id="1399860"/>
    <lineage>
        <taxon>Eukaryota</taxon>
        <taxon>Fungi</taxon>
        <taxon>Dikarya</taxon>
        <taxon>Ascomycota</taxon>
        <taxon>Pezizomycotina</taxon>
        <taxon>Sordariomycetes</taxon>
        <taxon>Hypocreomycetidae</taxon>
        <taxon>Hypocreales</taxon>
        <taxon>Ophiocordycipitaceae</taxon>
        <taxon>Ophiocordyceps</taxon>
    </lineage>
</organism>
<dbReference type="EMBL" id="NJEU01000757">
    <property type="protein sequence ID" value="PHH70780.1"/>
    <property type="molecule type" value="Genomic_DNA"/>
</dbReference>
<evidence type="ECO:0000256" key="2">
    <source>
        <dbReference type="ARBA" id="ARBA00010143"/>
    </source>
</evidence>
<gene>
    <name evidence="6" type="ORF">CDD82_6924</name>
</gene>
<comment type="subcellular location">
    <subcellularLocation>
        <location evidence="5">Nucleus</location>
    </subcellularLocation>
</comment>
<reference evidence="6 7" key="1">
    <citation type="submission" date="2017-06" db="EMBL/GenBank/DDBJ databases">
        <title>Ant-infecting Ophiocordyceps genomes reveal a high diversity of potential behavioral manipulation genes and a possible major role for enterotoxins.</title>
        <authorList>
            <person name="De Bekker C."/>
            <person name="Evans H.C."/>
            <person name="Brachmann A."/>
            <person name="Hughes D.P."/>
        </authorList>
    </citation>
    <scope>NUCLEOTIDE SEQUENCE [LARGE SCALE GENOMIC DNA]</scope>
    <source>
        <strain evidence="6 7">1348a</strain>
    </source>
</reference>
<evidence type="ECO:0000256" key="4">
    <source>
        <dbReference type="ARBA" id="ARBA00022737"/>
    </source>
</evidence>
<evidence type="ECO:0000256" key="3">
    <source>
        <dbReference type="ARBA" id="ARBA00022574"/>
    </source>
</evidence>
<dbReference type="AlphaFoldDB" id="A0A2C5YTD7"/>
<comment type="similarity">
    <text evidence="2 5">Belongs to the WD repeat IPI3/WDR18 family.</text>
</comment>
<comment type="caution">
    <text evidence="6">The sequence shown here is derived from an EMBL/GenBank/DDBJ whole genome shotgun (WGS) entry which is preliminary data.</text>
</comment>
<dbReference type="PANTHER" id="PTHR18763:SF0">
    <property type="entry name" value="WD REPEAT-CONTAINING PROTEIN 18"/>
    <property type="match status" value="1"/>
</dbReference>
<evidence type="ECO:0000256" key="5">
    <source>
        <dbReference type="RuleBase" id="RU369067"/>
    </source>
</evidence>
<dbReference type="InterPro" id="IPR036322">
    <property type="entry name" value="WD40_repeat_dom_sf"/>
</dbReference>
<evidence type="ECO:0000313" key="7">
    <source>
        <dbReference type="Proteomes" id="UP000224854"/>
    </source>
</evidence>
<proteinExistence type="inferred from homology"/>
<dbReference type="GO" id="GO:0120330">
    <property type="term" value="C:rixosome complex"/>
    <property type="evidence" value="ECO:0007669"/>
    <property type="project" value="UniProtKB-UniRule"/>
</dbReference>
<keyword evidence="5" id="KW-0698">rRNA processing</keyword>
<dbReference type="InterPro" id="IPR045227">
    <property type="entry name" value="WDR18/Ipi3/RID3"/>
</dbReference>
<dbReference type="Gene3D" id="2.130.10.10">
    <property type="entry name" value="YVTN repeat-like/Quinoprotein amine dehydrogenase"/>
    <property type="match status" value="1"/>
</dbReference>
<protein>
    <recommendedName>
        <fullName evidence="5">Pre-rRNA-processing protein IPI3</fullName>
    </recommendedName>
</protein>
<dbReference type="OrthoDB" id="756370at2759"/>
<evidence type="ECO:0000313" key="6">
    <source>
        <dbReference type="EMBL" id="PHH70780.1"/>
    </source>
</evidence>
<dbReference type="PANTHER" id="PTHR18763">
    <property type="entry name" value="WD-REPEAT PROTEIN 18"/>
    <property type="match status" value="1"/>
</dbReference>
<dbReference type="GO" id="GO:0006364">
    <property type="term" value="P:rRNA processing"/>
    <property type="evidence" value="ECO:0007669"/>
    <property type="project" value="UniProtKB-UniRule"/>
</dbReference>
<keyword evidence="4" id="KW-0677">Repeat</keyword>
<dbReference type="GO" id="GO:0005656">
    <property type="term" value="C:nuclear pre-replicative complex"/>
    <property type="evidence" value="ECO:0007669"/>
    <property type="project" value="TreeGrafter"/>
</dbReference>
<dbReference type="InterPro" id="IPR001680">
    <property type="entry name" value="WD40_rpt"/>
</dbReference>